<evidence type="ECO:0000256" key="11">
    <source>
        <dbReference type="SAM" id="Phobius"/>
    </source>
</evidence>
<gene>
    <name evidence="12" type="primary">RIM2</name>
    <name evidence="12" type="ORF">HK105_202961</name>
</gene>
<feature type="repeat" description="Solcar" evidence="9">
    <location>
        <begin position="10"/>
        <end position="112"/>
    </location>
</feature>
<reference evidence="12 13" key="1">
    <citation type="submission" date="2023-09" db="EMBL/GenBank/DDBJ databases">
        <title>Pangenome analysis of Batrachochytrium dendrobatidis and related Chytrids.</title>
        <authorList>
            <person name="Yacoub M.N."/>
            <person name="Stajich J.E."/>
            <person name="James T.Y."/>
        </authorList>
    </citation>
    <scope>NUCLEOTIDE SEQUENCE [LARGE SCALE GENOMIC DNA]</scope>
    <source>
        <strain evidence="12 13">JEL0888</strain>
    </source>
</reference>
<protein>
    <submittedName>
        <fullName evidence="12">Pyrimidine nucleotide transporter, mitochondrial</fullName>
    </submittedName>
</protein>
<evidence type="ECO:0000256" key="1">
    <source>
        <dbReference type="ARBA" id="ARBA00004448"/>
    </source>
</evidence>
<keyword evidence="4" id="KW-0677">Repeat</keyword>
<feature type="transmembrane region" description="Helical" evidence="11">
    <location>
        <begin position="233"/>
        <end position="254"/>
    </location>
</feature>
<feature type="repeat" description="Solcar" evidence="9">
    <location>
        <begin position="233"/>
        <end position="321"/>
    </location>
</feature>
<keyword evidence="2 10" id="KW-0813">Transport</keyword>
<evidence type="ECO:0000313" key="13">
    <source>
        <dbReference type="Proteomes" id="UP001527925"/>
    </source>
</evidence>
<keyword evidence="3 9" id="KW-0812">Transmembrane</keyword>
<dbReference type="PANTHER" id="PTHR45829">
    <property type="entry name" value="MITOCHONDRIAL CARRIER PROTEIN RIM2"/>
    <property type="match status" value="1"/>
</dbReference>
<evidence type="ECO:0000313" key="12">
    <source>
        <dbReference type="EMBL" id="KAL2917297.1"/>
    </source>
</evidence>
<evidence type="ECO:0000256" key="10">
    <source>
        <dbReference type="RuleBase" id="RU000488"/>
    </source>
</evidence>
<dbReference type="InterPro" id="IPR049562">
    <property type="entry name" value="SLC25A33/36-like"/>
</dbReference>
<comment type="subcellular location">
    <subcellularLocation>
        <location evidence="1">Mitochondrion inner membrane</location>
        <topology evidence="1">Multi-pass membrane protein</topology>
    </subcellularLocation>
</comment>
<keyword evidence="8 9" id="KW-0472">Membrane</keyword>
<evidence type="ECO:0000256" key="9">
    <source>
        <dbReference type="PROSITE-ProRule" id="PRU00282"/>
    </source>
</evidence>
<feature type="repeat" description="Solcar" evidence="9">
    <location>
        <begin position="121"/>
        <end position="212"/>
    </location>
</feature>
<dbReference type="InterPro" id="IPR018108">
    <property type="entry name" value="MCP_transmembrane"/>
</dbReference>
<dbReference type="Proteomes" id="UP001527925">
    <property type="component" value="Unassembled WGS sequence"/>
</dbReference>
<keyword evidence="5" id="KW-0999">Mitochondrion inner membrane</keyword>
<dbReference type="Gene3D" id="1.50.40.10">
    <property type="entry name" value="Mitochondrial carrier domain"/>
    <property type="match status" value="1"/>
</dbReference>
<evidence type="ECO:0000256" key="7">
    <source>
        <dbReference type="ARBA" id="ARBA00023128"/>
    </source>
</evidence>
<proteinExistence type="inferred from homology"/>
<name>A0ABR4NCQ6_9FUNG</name>
<evidence type="ECO:0000256" key="6">
    <source>
        <dbReference type="ARBA" id="ARBA00022989"/>
    </source>
</evidence>
<evidence type="ECO:0000256" key="3">
    <source>
        <dbReference type="ARBA" id="ARBA00022692"/>
    </source>
</evidence>
<dbReference type="PRINTS" id="PR00926">
    <property type="entry name" value="MITOCARRIER"/>
</dbReference>
<sequence length="332" mass="36502">MSKKPSKPAPSFWLHFMAGGIGGTVGAAVTCPLEVVKTRLQSSLYRAGETPVGTRNPLAAAWHHVRGVVGLLRTIQQKEGFRALWKGLGPNLIGVVPARAINFSVYSQCKYHYAAFNGGTENSVVHMFSAATASMTTSIVTNPIWLVKTRMQLQSEDPARRSLQRYRNSFHCAYMVVKEEGIRGLYRGLSASFLGMAEPTLQFVMYEYFKKSVLDRKRAAAERKGRSTEDVSLDWLQTFGVAAAAKLIAAVVAYPHEVIRTRMRQTPVAGQLKYTGLMQTASLILREEGPAALYGGMTAHLMRVVPNAAILFFCYETVIAVGARMAPPQKRA</sequence>
<evidence type="ECO:0000256" key="5">
    <source>
        <dbReference type="ARBA" id="ARBA00022792"/>
    </source>
</evidence>
<dbReference type="PANTHER" id="PTHR45829:SF4">
    <property type="entry name" value="MITOCHONDRIAL CARRIER PROTEIN RIM2"/>
    <property type="match status" value="1"/>
</dbReference>
<evidence type="ECO:0000256" key="8">
    <source>
        <dbReference type="ARBA" id="ARBA00023136"/>
    </source>
</evidence>
<dbReference type="Pfam" id="PF00153">
    <property type="entry name" value="Mito_carr"/>
    <property type="match status" value="3"/>
</dbReference>
<dbReference type="PROSITE" id="PS50920">
    <property type="entry name" value="SOLCAR"/>
    <property type="match status" value="3"/>
</dbReference>
<dbReference type="InterPro" id="IPR002067">
    <property type="entry name" value="MCP"/>
</dbReference>
<keyword evidence="6 11" id="KW-1133">Transmembrane helix</keyword>
<feature type="transmembrane region" description="Helical" evidence="11">
    <location>
        <begin position="12"/>
        <end position="36"/>
    </location>
</feature>
<keyword evidence="7" id="KW-0496">Mitochondrion</keyword>
<feature type="transmembrane region" description="Helical" evidence="11">
    <location>
        <begin position="304"/>
        <end position="323"/>
    </location>
</feature>
<keyword evidence="13" id="KW-1185">Reference proteome</keyword>
<comment type="caution">
    <text evidence="12">The sequence shown here is derived from an EMBL/GenBank/DDBJ whole genome shotgun (WGS) entry which is preliminary data.</text>
</comment>
<organism evidence="12 13">
    <name type="scientific">Polyrhizophydium stewartii</name>
    <dbReference type="NCBI Taxonomy" id="2732419"/>
    <lineage>
        <taxon>Eukaryota</taxon>
        <taxon>Fungi</taxon>
        <taxon>Fungi incertae sedis</taxon>
        <taxon>Chytridiomycota</taxon>
        <taxon>Chytridiomycota incertae sedis</taxon>
        <taxon>Chytridiomycetes</taxon>
        <taxon>Rhizophydiales</taxon>
        <taxon>Rhizophydiales incertae sedis</taxon>
        <taxon>Polyrhizophydium</taxon>
    </lineage>
</organism>
<comment type="similarity">
    <text evidence="10">Belongs to the mitochondrial carrier (TC 2.A.29) family.</text>
</comment>
<dbReference type="EMBL" id="JADGIZ020000011">
    <property type="protein sequence ID" value="KAL2917297.1"/>
    <property type="molecule type" value="Genomic_DNA"/>
</dbReference>
<evidence type="ECO:0000256" key="4">
    <source>
        <dbReference type="ARBA" id="ARBA00022737"/>
    </source>
</evidence>
<accession>A0ABR4NCQ6</accession>
<dbReference type="SUPFAM" id="SSF103506">
    <property type="entry name" value="Mitochondrial carrier"/>
    <property type="match status" value="1"/>
</dbReference>
<evidence type="ECO:0000256" key="2">
    <source>
        <dbReference type="ARBA" id="ARBA00022448"/>
    </source>
</evidence>
<dbReference type="InterPro" id="IPR023395">
    <property type="entry name" value="MCP_dom_sf"/>
</dbReference>